<evidence type="ECO:0000313" key="3">
    <source>
        <dbReference type="Proteomes" id="UP000789342"/>
    </source>
</evidence>
<sequence length="196" mass="22634">SNIGYHSSIVKCLILQYHWFFNTEEEEASDIEYQEELLDLDIEVSEPEGETDGLQENNISVDDTSSFDNRSAISESYAPWPSSEPVYGTTFDEARRSLSEEPVDQILEDHLEEHSETEMNSQQIPLIHVHEETRLRETVLTDVTEESEEESSESPRHFSETEVKSHQESDLLFTQIREESQLNNEIVLKNIVEESP</sequence>
<feature type="non-terminal residue" evidence="2">
    <location>
        <position position="196"/>
    </location>
</feature>
<proteinExistence type="predicted"/>
<name>A0A9N9JLI7_9GLOM</name>
<feature type="region of interest" description="Disordered" evidence="1">
    <location>
        <begin position="141"/>
        <end position="172"/>
    </location>
</feature>
<feature type="compositionally biased region" description="Acidic residues" evidence="1">
    <location>
        <begin position="143"/>
        <end position="152"/>
    </location>
</feature>
<keyword evidence="3" id="KW-1185">Reference proteome</keyword>
<protein>
    <submittedName>
        <fullName evidence="2">15670_t:CDS:1</fullName>
    </submittedName>
</protein>
<dbReference type="Proteomes" id="UP000789342">
    <property type="component" value="Unassembled WGS sequence"/>
</dbReference>
<accession>A0A9N9JLI7</accession>
<organism evidence="2 3">
    <name type="scientific">Acaulospora morrowiae</name>
    <dbReference type="NCBI Taxonomy" id="94023"/>
    <lineage>
        <taxon>Eukaryota</taxon>
        <taxon>Fungi</taxon>
        <taxon>Fungi incertae sedis</taxon>
        <taxon>Mucoromycota</taxon>
        <taxon>Glomeromycotina</taxon>
        <taxon>Glomeromycetes</taxon>
        <taxon>Diversisporales</taxon>
        <taxon>Acaulosporaceae</taxon>
        <taxon>Acaulospora</taxon>
    </lineage>
</organism>
<evidence type="ECO:0000313" key="2">
    <source>
        <dbReference type="EMBL" id="CAG8787904.1"/>
    </source>
</evidence>
<dbReference type="OrthoDB" id="5599683at2759"/>
<comment type="caution">
    <text evidence="2">The sequence shown here is derived from an EMBL/GenBank/DDBJ whole genome shotgun (WGS) entry which is preliminary data.</text>
</comment>
<gene>
    <name evidence="2" type="ORF">AMORRO_LOCUS17888</name>
</gene>
<dbReference type="EMBL" id="CAJVPV010058478">
    <property type="protein sequence ID" value="CAG8787904.1"/>
    <property type="molecule type" value="Genomic_DNA"/>
</dbReference>
<feature type="compositionally biased region" description="Basic and acidic residues" evidence="1">
    <location>
        <begin position="153"/>
        <end position="169"/>
    </location>
</feature>
<dbReference type="AlphaFoldDB" id="A0A9N9JLI7"/>
<feature type="non-terminal residue" evidence="2">
    <location>
        <position position="1"/>
    </location>
</feature>
<reference evidence="2" key="1">
    <citation type="submission" date="2021-06" db="EMBL/GenBank/DDBJ databases">
        <authorList>
            <person name="Kallberg Y."/>
            <person name="Tangrot J."/>
            <person name="Rosling A."/>
        </authorList>
    </citation>
    <scope>NUCLEOTIDE SEQUENCE</scope>
    <source>
        <strain evidence="2">CL551</strain>
    </source>
</reference>
<evidence type="ECO:0000256" key="1">
    <source>
        <dbReference type="SAM" id="MobiDB-lite"/>
    </source>
</evidence>